<dbReference type="GO" id="GO:0035438">
    <property type="term" value="F:cyclic-di-GMP binding"/>
    <property type="evidence" value="ECO:0007669"/>
    <property type="project" value="InterPro"/>
</dbReference>
<keyword evidence="3" id="KW-1185">Reference proteome</keyword>
<dbReference type="SUPFAM" id="SSF141371">
    <property type="entry name" value="PilZ domain-like"/>
    <property type="match status" value="1"/>
</dbReference>
<dbReference type="AlphaFoldDB" id="A0A941DN19"/>
<comment type="caution">
    <text evidence="2">The sequence shown here is derived from an EMBL/GenBank/DDBJ whole genome shotgun (WGS) entry which is preliminary data.</text>
</comment>
<name>A0A941DN19_9BURK</name>
<protein>
    <submittedName>
        <fullName evidence="2">PilZ domain-containing protein</fullName>
    </submittedName>
</protein>
<dbReference type="Pfam" id="PF07238">
    <property type="entry name" value="PilZ"/>
    <property type="match status" value="1"/>
</dbReference>
<evidence type="ECO:0000313" key="2">
    <source>
        <dbReference type="EMBL" id="MBR7782910.1"/>
    </source>
</evidence>
<accession>A0A941DN19</accession>
<organism evidence="2 3">
    <name type="scientific">Undibacterium luofuense</name>
    <dbReference type="NCBI Taxonomy" id="2828733"/>
    <lineage>
        <taxon>Bacteria</taxon>
        <taxon>Pseudomonadati</taxon>
        <taxon>Pseudomonadota</taxon>
        <taxon>Betaproteobacteria</taxon>
        <taxon>Burkholderiales</taxon>
        <taxon>Oxalobacteraceae</taxon>
        <taxon>Undibacterium</taxon>
    </lineage>
</organism>
<dbReference type="Gene3D" id="2.40.10.220">
    <property type="entry name" value="predicted glycosyltransferase like domains"/>
    <property type="match status" value="1"/>
</dbReference>
<proteinExistence type="predicted"/>
<reference evidence="2" key="1">
    <citation type="submission" date="2021-04" db="EMBL/GenBank/DDBJ databases">
        <title>novel species isolated from subtropical streams in China.</title>
        <authorList>
            <person name="Lu H."/>
        </authorList>
    </citation>
    <scope>NUCLEOTIDE SEQUENCE</scope>
    <source>
        <strain evidence="2">LFS511W</strain>
    </source>
</reference>
<gene>
    <name evidence="2" type="ORF">KDM89_12205</name>
</gene>
<feature type="domain" description="PilZ" evidence="1">
    <location>
        <begin position="3"/>
        <end position="107"/>
    </location>
</feature>
<evidence type="ECO:0000259" key="1">
    <source>
        <dbReference type="Pfam" id="PF07238"/>
    </source>
</evidence>
<dbReference type="Proteomes" id="UP000680067">
    <property type="component" value="Unassembled WGS sequence"/>
</dbReference>
<sequence length="115" mass="13046">MVEQRRNPRIWVSWRCGIRLPDGRLLLCRAQNISIEGLALVSDEMLHKGRSYPMMIEIPGINDPRSIHRVSCTGEIRHVILSEGAYRAGIQLSAMSELHAELVRAWMAKADKQIA</sequence>
<dbReference type="RefSeq" id="WP_212688206.1">
    <property type="nucleotide sequence ID" value="NZ_JAGSPN010000008.1"/>
</dbReference>
<evidence type="ECO:0000313" key="3">
    <source>
        <dbReference type="Proteomes" id="UP000680067"/>
    </source>
</evidence>
<dbReference type="EMBL" id="JAGSPN010000008">
    <property type="protein sequence ID" value="MBR7782910.1"/>
    <property type="molecule type" value="Genomic_DNA"/>
</dbReference>
<dbReference type="InterPro" id="IPR009875">
    <property type="entry name" value="PilZ_domain"/>
</dbReference>